<evidence type="ECO:0000256" key="1">
    <source>
        <dbReference type="ARBA" id="ARBA00004173"/>
    </source>
</evidence>
<reference evidence="9 10" key="1">
    <citation type="submission" date="2015-04" db="EMBL/GenBank/DDBJ databases">
        <authorList>
            <person name="Heijne W.H."/>
            <person name="Fedorova N.D."/>
            <person name="Nierman W.C."/>
            <person name="Vollebregt A.W."/>
            <person name="Zhao Z."/>
            <person name="Wu L."/>
            <person name="Kumar M."/>
            <person name="Stam H."/>
            <person name="van den Berg M.A."/>
            <person name="Pel H.J."/>
        </authorList>
    </citation>
    <scope>NUCLEOTIDE SEQUENCE [LARGE SCALE GENOMIC DNA]</scope>
    <source>
        <strain evidence="9 10">CBS 393.64</strain>
    </source>
</reference>
<keyword evidence="6" id="KW-0496">Mitochondrion</keyword>
<organism evidence="9 10">
    <name type="scientific">Rasamsonia emersonii (strain ATCC 16479 / CBS 393.64 / IMI 116815)</name>
    <dbReference type="NCBI Taxonomy" id="1408163"/>
    <lineage>
        <taxon>Eukaryota</taxon>
        <taxon>Fungi</taxon>
        <taxon>Dikarya</taxon>
        <taxon>Ascomycota</taxon>
        <taxon>Pezizomycotina</taxon>
        <taxon>Eurotiomycetes</taxon>
        <taxon>Eurotiomycetidae</taxon>
        <taxon>Eurotiales</taxon>
        <taxon>Trichocomaceae</taxon>
        <taxon>Rasamsonia</taxon>
    </lineage>
</organism>
<accession>A0A0F4YJB1</accession>
<dbReference type="PANTHER" id="PTHR13184:SF5">
    <property type="entry name" value="METHYLTRANSFERASE-LIKE PROTEIN 17, MITOCHONDRIAL"/>
    <property type="match status" value="1"/>
</dbReference>
<feature type="region of interest" description="Disordered" evidence="8">
    <location>
        <begin position="772"/>
        <end position="876"/>
    </location>
</feature>
<keyword evidence="9" id="KW-0689">Ribosomal protein</keyword>
<feature type="compositionally biased region" description="Low complexity" evidence="8">
    <location>
        <begin position="677"/>
        <end position="702"/>
    </location>
</feature>
<keyword evidence="2" id="KW-0479">Metal-binding</keyword>
<name>A0A0F4YJB1_RASE3</name>
<evidence type="ECO:0000256" key="7">
    <source>
        <dbReference type="ARBA" id="ARBA00045681"/>
    </source>
</evidence>
<keyword evidence="5" id="KW-0411">Iron-sulfur</keyword>
<evidence type="ECO:0000256" key="5">
    <source>
        <dbReference type="ARBA" id="ARBA00023014"/>
    </source>
</evidence>
<feature type="region of interest" description="Disordered" evidence="8">
    <location>
        <begin position="191"/>
        <end position="211"/>
    </location>
</feature>
<protein>
    <submittedName>
        <fullName evidence="9">37S ribosomal protein Rsm22</fullName>
    </submittedName>
</protein>
<dbReference type="EMBL" id="LASV01000485">
    <property type="protein sequence ID" value="KKA18195.1"/>
    <property type="molecule type" value="Genomic_DNA"/>
</dbReference>
<dbReference type="GO" id="GO:0006412">
    <property type="term" value="P:translation"/>
    <property type="evidence" value="ECO:0007669"/>
    <property type="project" value="InterPro"/>
</dbReference>
<gene>
    <name evidence="9" type="ORF">T310_7863</name>
</gene>
<dbReference type="Pfam" id="PF09243">
    <property type="entry name" value="Rsm22"/>
    <property type="match status" value="1"/>
</dbReference>
<keyword evidence="4" id="KW-0408">Iron</keyword>
<evidence type="ECO:0000256" key="8">
    <source>
        <dbReference type="SAM" id="MobiDB-lite"/>
    </source>
</evidence>
<keyword evidence="10" id="KW-1185">Reference proteome</keyword>
<proteinExistence type="predicted"/>
<dbReference type="STRING" id="1408163.A0A0F4YJB1"/>
<keyword evidence="9" id="KW-0687">Ribonucleoprotein</keyword>
<dbReference type="OrthoDB" id="421327at2759"/>
<dbReference type="GeneID" id="25320128"/>
<comment type="caution">
    <text evidence="9">The sequence shown here is derived from an EMBL/GenBank/DDBJ whole genome shotgun (WGS) entry which is preliminary data.</text>
</comment>
<dbReference type="Proteomes" id="UP000053958">
    <property type="component" value="Unassembled WGS sequence"/>
</dbReference>
<keyword evidence="3" id="KW-0809">Transit peptide</keyword>
<evidence type="ECO:0000313" key="10">
    <source>
        <dbReference type="Proteomes" id="UP000053958"/>
    </source>
</evidence>
<feature type="compositionally biased region" description="Acidic residues" evidence="8">
    <location>
        <begin position="803"/>
        <end position="816"/>
    </location>
</feature>
<dbReference type="GO" id="GO:0008168">
    <property type="term" value="F:methyltransferase activity"/>
    <property type="evidence" value="ECO:0007669"/>
    <property type="project" value="InterPro"/>
</dbReference>
<dbReference type="GO" id="GO:0051536">
    <property type="term" value="F:iron-sulfur cluster binding"/>
    <property type="evidence" value="ECO:0007669"/>
    <property type="project" value="UniProtKB-KW"/>
</dbReference>
<feature type="compositionally biased region" description="Basic and acidic residues" evidence="8">
    <location>
        <begin position="192"/>
        <end position="211"/>
    </location>
</feature>
<feature type="compositionally biased region" description="Basic and acidic residues" evidence="8">
    <location>
        <begin position="778"/>
        <end position="802"/>
    </location>
</feature>
<feature type="region of interest" description="Disordered" evidence="8">
    <location>
        <begin position="672"/>
        <end position="709"/>
    </location>
</feature>
<evidence type="ECO:0000256" key="4">
    <source>
        <dbReference type="ARBA" id="ARBA00023004"/>
    </source>
</evidence>
<dbReference type="RefSeq" id="XP_013324807.1">
    <property type="nucleotide sequence ID" value="XM_013469353.1"/>
</dbReference>
<sequence length="876" mass="98407">MLPRSQASKACWSCSRDLLQSVVRSSSRAASRQLLYHESGRLTATSPGSQRRLSFAAFPSIDAKRLDRKETGRWSTFRRLSSTIAPSGEELAKRREEVYSLIDSINQNADEVAELLDELYLLDDFEHILDVDDWDLDDVFSGVIGHRNHQALEAKVRLVRQRFGETLPEGHLNEVETQLYERLYGKPIITRNEPEGQEAEKERNTLLRDDGKGGFEEVEYEQNDADDSDIPVVYDMENPPLEEETPVMKRAREIAEQLGGELMMEQAAQEADPDSSTPRFHPLTEMGKFRTDPSTIFLPRETVTGPISAILSNYSNKHISEVAHRTFGGRRLPHSTTTLAPRYQVPQLPIPLSASQHHMGEMEANTFLAVLYPGIYASVMSVLVEVRKRLGTDWIRRLITQEGGPRVLDAGGGGAGILAWRDVVRAEYEVMVPDHPKDAPIPMGKSTVLAGSEALQRRASIMLENTTFLPRLPDYVHVRDTPTLEDERAPPKRKQYDVIIAPHTLLEIEEDYLRKQHVKNLWSMLDPEGGVLILLEKGRQRGFEAIAGAREMLLERHISSPGSTEYEGITESGDNGFVEKEKGMIIAPCTNHQKCPMYPFPGQAKGRRDYCRFEQRYIRPQFLQRIIGAKDRNHEDVEFSYIAVQRGVDLRQTQGIIQGPKATEAAFEGYEDYPQETDGSSTASEATATSSDGSSSQPASDDTPTFNTLSLPRAILPPLKRKGHVIFDFCTPEGKIERWTVPRSFSKRAYRDARKARWGDLWALGAKTRVPRNLKVGKPKEEDSKKERQERKAASKVPKKDGEGDDLPSVPEEEDTYNPALISALAEQAESIEKRKKGKTVPSWKKQADKKRIRQASKKASAESLEKGSAGLPETA</sequence>
<comment type="subcellular location">
    <subcellularLocation>
        <location evidence="1">Mitochondrion</location>
    </subcellularLocation>
</comment>
<dbReference type="GO" id="GO:0003735">
    <property type="term" value="F:structural constituent of ribosome"/>
    <property type="evidence" value="ECO:0007669"/>
    <property type="project" value="TreeGrafter"/>
</dbReference>
<evidence type="ECO:0000313" key="9">
    <source>
        <dbReference type="EMBL" id="KKA18195.1"/>
    </source>
</evidence>
<dbReference type="PANTHER" id="PTHR13184">
    <property type="entry name" value="37S RIBOSOMAL PROTEIN S22"/>
    <property type="match status" value="1"/>
</dbReference>
<evidence type="ECO:0000256" key="6">
    <source>
        <dbReference type="ARBA" id="ARBA00023128"/>
    </source>
</evidence>
<dbReference type="GO" id="GO:0005763">
    <property type="term" value="C:mitochondrial small ribosomal subunit"/>
    <property type="evidence" value="ECO:0007669"/>
    <property type="project" value="TreeGrafter"/>
</dbReference>
<evidence type="ECO:0000256" key="3">
    <source>
        <dbReference type="ARBA" id="ARBA00022946"/>
    </source>
</evidence>
<dbReference type="InterPro" id="IPR015324">
    <property type="entry name" value="Ribosomal_Rsm22-like"/>
</dbReference>
<comment type="function">
    <text evidence="7">Mitochondrial ribosome (mitoribosome) assembly factor. Binds at the interface of the head and body domains of the mitochondrial small ribosomal subunit (mt-SSU), occluding the mRNA channel and preventing compaction of the head domain towards the body. Probable inactive methyltransferase: retains the characteristic folding and ability to bind S-adenosyl-L-methionine, but it probably lost its methyltransferase activity.</text>
</comment>
<feature type="compositionally biased region" description="Basic residues" evidence="8">
    <location>
        <begin position="848"/>
        <end position="857"/>
    </location>
</feature>
<dbReference type="AlphaFoldDB" id="A0A0F4YJB1"/>
<dbReference type="GO" id="GO:0046872">
    <property type="term" value="F:metal ion binding"/>
    <property type="evidence" value="ECO:0007669"/>
    <property type="project" value="UniProtKB-KW"/>
</dbReference>
<dbReference type="InterPro" id="IPR052571">
    <property type="entry name" value="Mt_RNA_Methyltransferase"/>
</dbReference>
<evidence type="ECO:0000256" key="2">
    <source>
        <dbReference type="ARBA" id="ARBA00022723"/>
    </source>
</evidence>